<keyword evidence="3" id="KW-1185">Reference proteome</keyword>
<evidence type="ECO:0000313" key="2">
    <source>
        <dbReference type="EMBL" id="GER71831.1"/>
    </source>
</evidence>
<reference evidence="2 3" key="1">
    <citation type="submission" date="2019-09" db="EMBL/GenBank/DDBJ databases">
        <title>Draft genome sequence of Bacillus sp. JC-7.</title>
        <authorList>
            <person name="Tanaka N."/>
            <person name="Shiwa Y."/>
            <person name="Fujita N."/>
            <person name="Tanasupawat S."/>
        </authorList>
    </citation>
    <scope>NUCLEOTIDE SEQUENCE [LARGE SCALE GENOMIC DNA]</scope>
    <source>
        <strain evidence="2 3">JC-7</strain>
    </source>
</reference>
<dbReference type="InterPro" id="IPR003607">
    <property type="entry name" value="HD/PDEase_dom"/>
</dbReference>
<sequence length="340" mass="38979">MKFQKGARLKEDLYSNTGILLLRKGTFLTAKLASILNKYEVVPDPSLKGRRIATEVTGIFHDVLYENIYRSMEELQQTIRVKAELCDAEIQDMEKNFHRLYKEVLATHTSFLELMEHFSSDEYLFKHCIHVGLIAASIGKMLKLPHEKQNLLAQMGLFHDIGKFTIDPRILNKPGKLTNEEFAVIKTHPAAGYRLLENTSLDPMILKGALMHHERLDGSGYPEGRKNIPFLVRILSVADTFDAICSNRAYRRRQPVFYAIDELMADAKAGRLDSEVVLPFANFLMENYRNQPITMRNGARGKIVHIHPLYPNQPILKIEGYPLLNLKEQKLTLFQIANMQ</sequence>
<name>A0A5J4JJ82_9BACI</name>
<dbReference type="CDD" id="cd00077">
    <property type="entry name" value="HDc"/>
    <property type="match status" value="1"/>
</dbReference>
<dbReference type="RefSeq" id="WP_151706228.1">
    <property type="nucleotide sequence ID" value="NZ_BKZQ01000075.1"/>
</dbReference>
<dbReference type="PROSITE" id="PS51832">
    <property type="entry name" value="HD_GYP"/>
    <property type="match status" value="1"/>
</dbReference>
<organism evidence="2 3">
    <name type="scientific">Weizmannia acidilactici</name>
    <dbReference type="NCBI Taxonomy" id="2607726"/>
    <lineage>
        <taxon>Bacteria</taxon>
        <taxon>Bacillati</taxon>
        <taxon>Bacillota</taxon>
        <taxon>Bacilli</taxon>
        <taxon>Bacillales</taxon>
        <taxon>Bacillaceae</taxon>
        <taxon>Heyndrickxia</taxon>
    </lineage>
</organism>
<accession>A0A5J4JJ82</accession>
<dbReference type="Gene3D" id="1.10.3210.10">
    <property type="entry name" value="Hypothetical protein af1432"/>
    <property type="match status" value="1"/>
</dbReference>
<comment type="caution">
    <text evidence="2">The sequence shown here is derived from an EMBL/GenBank/DDBJ whole genome shotgun (WGS) entry which is preliminary data.</text>
</comment>
<dbReference type="SUPFAM" id="SSF109604">
    <property type="entry name" value="HD-domain/PDEase-like"/>
    <property type="match status" value="1"/>
</dbReference>
<dbReference type="SMART" id="SM00471">
    <property type="entry name" value="HDc"/>
    <property type="match status" value="1"/>
</dbReference>
<dbReference type="PANTHER" id="PTHR43155">
    <property type="entry name" value="CYCLIC DI-GMP PHOSPHODIESTERASE PA4108-RELATED"/>
    <property type="match status" value="1"/>
</dbReference>
<protein>
    <submittedName>
        <fullName evidence="2">HD family phosphohydrolase</fullName>
    </submittedName>
</protein>
<dbReference type="PANTHER" id="PTHR43155:SF2">
    <property type="entry name" value="CYCLIC DI-GMP PHOSPHODIESTERASE PA4108"/>
    <property type="match status" value="1"/>
</dbReference>
<evidence type="ECO:0000259" key="1">
    <source>
        <dbReference type="PROSITE" id="PS51832"/>
    </source>
</evidence>
<dbReference type="Pfam" id="PF13487">
    <property type="entry name" value="HD_5"/>
    <property type="match status" value="1"/>
</dbReference>
<dbReference type="InterPro" id="IPR037522">
    <property type="entry name" value="HD_GYP_dom"/>
</dbReference>
<proteinExistence type="predicted"/>
<gene>
    <name evidence="2" type="ORF">BpJC7_31340</name>
</gene>
<dbReference type="AlphaFoldDB" id="A0A5J4JJ82"/>
<evidence type="ECO:0000313" key="3">
    <source>
        <dbReference type="Proteomes" id="UP000391919"/>
    </source>
</evidence>
<dbReference type="EMBL" id="BKZQ01000075">
    <property type="protein sequence ID" value="GER71831.1"/>
    <property type="molecule type" value="Genomic_DNA"/>
</dbReference>
<feature type="domain" description="HD-GYP" evidence="1">
    <location>
        <begin position="98"/>
        <end position="296"/>
    </location>
</feature>
<dbReference type="Proteomes" id="UP000391919">
    <property type="component" value="Unassembled WGS sequence"/>
</dbReference>